<sequence>MTRVLDIDDVEASIPSCAFSPDGSILLVGTSTGRLLGFSLDSSPHKVPLFLEKNAHDLGVSTVAFSSSNSISASSKDGDGAKKTFLAATGGVDSLVRLWHIQGNHKSALVPVKSPHGMLTGHSSTVMSVKFHPRGRLLASASGDKTVRLWNTEIGLCVAVLQGHERYVTSVSFSHNGQYLASGSNDRSVILWQIEPAETSNFAPPDLKNGEVLVDIYSAPAMRLSQPASSWAISDVLEWLEDLGLNQYRDTFKMNQIDGPALLKLHDSKLQELSIGLISHVEKGHRLRILQECRHLAEDSHLHKMDKGFVPIEFYCPITHTIMMDPVVAADGFSYERGAIQEWFSRSPTSPLTNERVIHTMLIPNRTLRVLIKRHLASII</sequence>
<dbReference type="PRINTS" id="PR00320">
    <property type="entry name" value="GPROTEINBRPT"/>
</dbReference>
<dbReference type="EMBL" id="LR902530">
    <property type="protein sequence ID" value="CAD7250695.1"/>
    <property type="molecule type" value="Genomic_DNA"/>
</dbReference>
<evidence type="ECO:0000256" key="4">
    <source>
        <dbReference type="PROSITE-ProRule" id="PRU00221"/>
    </source>
</evidence>
<keyword evidence="3" id="KW-0677">Repeat</keyword>
<dbReference type="CDD" id="cd16655">
    <property type="entry name" value="RING-Ubox_WDSUB1-like"/>
    <property type="match status" value="1"/>
</dbReference>
<feature type="domain" description="U-box" evidence="6">
    <location>
        <begin position="309"/>
        <end position="380"/>
    </location>
</feature>
<dbReference type="Gene3D" id="1.10.150.50">
    <property type="entry name" value="Transcription Factor, Ets-1"/>
    <property type="match status" value="1"/>
</dbReference>
<dbReference type="Gene3D" id="3.30.40.10">
    <property type="entry name" value="Zinc/RING finger domain, C3HC4 (zinc finger)"/>
    <property type="match status" value="1"/>
</dbReference>
<accession>A0A7R9AAY9</accession>
<dbReference type="SMART" id="SM00320">
    <property type="entry name" value="WD40"/>
    <property type="match status" value="4"/>
</dbReference>
<dbReference type="SUPFAM" id="SSF47769">
    <property type="entry name" value="SAM/Pointed domain"/>
    <property type="match status" value="1"/>
</dbReference>
<feature type="domain" description="SAM" evidence="5">
    <location>
        <begin position="231"/>
        <end position="299"/>
    </location>
</feature>
<dbReference type="OrthoDB" id="10064100at2759"/>
<dbReference type="InterPro" id="IPR013761">
    <property type="entry name" value="SAM/pointed_sf"/>
</dbReference>
<dbReference type="PROSITE" id="PS50294">
    <property type="entry name" value="WD_REPEATS_REGION"/>
    <property type="match status" value="2"/>
</dbReference>
<dbReference type="SUPFAM" id="SSF57850">
    <property type="entry name" value="RING/U-box"/>
    <property type="match status" value="1"/>
</dbReference>
<evidence type="ECO:0000313" key="8">
    <source>
        <dbReference type="Proteomes" id="UP000677054"/>
    </source>
</evidence>
<feature type="repeat" description="WD" evidence="4">
    <location>
        <begin position="119"/>
        <end position="160"/>
    </location>
</feature>
<dbReference type="InterPro" id="IPR019775">
    <property type="entry name" value="WD40_repeat_CS"/>
</dbReference>
<dbReference type="InterPro" id="IPR020472">
    <property type="entry name" value="WD40_PAC1"/>
</dbReference>
<dbReference type="GO" id="GO:0004842">
    <property type="term" value="F:ubiquitin-protein transferase activity"/>
    <property type="evidence" value="ECO:0007669"/>
    <property type="project" value="InterPro"/>
</dbReference>
<dbReference type="Pfam" id="PF00400">
    <property type="entry name" value="WD40"/>
    <property type="match status" value="2"/>
</dbReference>
<dbReference type="InterPro" id="IPR003613">
    <property type="entry name" value="Ubox_domain"/>
</dbReference>
<evidence type="ECO:0000256" key="3">
    <source>
        <dbReference type="ARBA" id="ARBA00022737"/>
    </source>
</evidence>
<dbReference type="EMBL" id="CAJPEV010003013">
    <property type="protein sequence ID" value="CAG0898677.1"/>
    <property type="molecule type" value="Genomic_DNA"/>
</dbReference>
<dbReference type="InterPro" id="IPR001660">
    <property type="entry name" value="SAM"/>
</dbReference>
<evidence type="ECO:0000256" key="1">
    <source>
        <dbReference type="ARBA" id="ARBA00020894"/>
    </source>
</evidence>
<evidence type="ECO:0000256" key="2">
    <source>
        <dbReference type="ARBA" id="ARBA00022574"/>
    </source>
</evidence>
<dbReference type="Gene3D" id="2.130.10.10">
    <property type="entry name" value="YVTN repeat-like/Quinoprotein amine dehydrogenase"/>
    <property type="match status" value="2"/>
</dbReference>
<dbReference type="GO" id="GO:0016567">
    <property type="term" value="P:protein ubiquitination"/>
    <property type="evidence" value="ECO:0007669"/>
    <property type="project" value="InterPro"/>
</dbReference>
<dbReference type="InterPro" id="IPR013083">
    <property type="entry name" value="Znf_RING/FYVE/PHD"/>
</dbReference>
<dbReference type="SUPFAM" id="SSF50978">
    <property type="entry name" value="WD40 repeat-like"/>
    <property type="match status" value="1"/>
</dbReference>
<dbReference type="Pfam" id="PF04564">
    <property type="entry name" value="U-box"/>
    <property type="match status" value="1"/>
</dbReference>
<dbReference type="PANTHER" id="PTHR46573:SF1">
    <property type="entry name" value="WD REPEAT, SAM AND U-BOX DOMAIN-CONTAINING PROTEIN 1"/>
    <property type="match status" value="1"/>
</dbReference>
<proteinExistence type="predicted"/>
<dbReference type="SMART" id="SM00454">
    <property type="entry name" value="SAM"/>
    <property type="match status" value="1"/>
</dbReference>
<dbReference type="InterPro" id="IPR001680">
    <property type="entry name" value="WD40_rpt"/>
</dbReference>
<evidence type="ECO:0000259" key="5">
    <source>
        <dbReference type="PROSITE" id="PS50105"/>
    </source>
</evidence>
<dbReference type="CDD" id="cd09487">
    <property type="entry name" value="SAM_superfamily"/>
    <property type="match status" value="1"/>
</dbReference>
<name>A0A7R9AAY9_9CRUS</name>
<organism evidence="7">
    <name type="scientific">Darwinula stevensoni</name>
    <dbReference type="NCBI Taxonomy" id="69355"/>
    <lineage>
        <taxon>Eukaryota</taxon>
        <taxon>Metazoa</taxon>
        <taxon>Ecdysozoa</taxon>
        <taxon>Arthropoda</taxon>
        <taxon>Crustacea</taxon>
        <taxon>Oligostraca</taxon>
        <taxon>Ostracoda</taxon>
        <taxon>Podocopa</taxon>
        <taxon>Podocopida</taxon>
        <taxon>Darwinulocopina</taxon>
        <taxon>Darwinuloidea</taxon>
        <taxon>Darwinulidae</taxon>
        <taxon>Darwinula</taxon>
    </lineage>
</organism>
<dbReference type="Pfam" id="PF00536">
    <property type="entry name" value="SAM_1"/>
    <property type="match status" value="1"/>
</dbReference>
<dbReference type="PROSITE" id="PS00678">
    <property type="entry name" value="WD_REPEATS_1"/>
    <property type="match status" value="1"/>
</dbReference>
<feature type="repeat" description="WD" evidence="4">
    <location>
        <begin position="161"/>
        <end position="202"/>
    </location>
</feature>
<dbReference type="InterPro" id="IPR052085">
    <property type="entry name" value="WD-SAM-U-box"/>
</dbReference>
<dbReference type="PROSITE" id="PS51698">
    <property type="entry name" value="U_BOX"/>
    <property type="match status" value="1"/>
</dbReference>
<dbReference type="PROSITE" id="PS50105">
    <property type="entry name" value="SAM_DOMAIN"/>
    <property type="match status" value="1"/>
</dbReference>
<dbReference type="SMART" id="SM00504">
    <property type="entry name" value="Ubox"/>
    <property type="match status" value="1"/>
</dbReference>
<protein>
    <recommendedName>
        <fullName evidence="1">WD repeat, SAM and U-box domain-containing protein 1</fullName>
    </recommendedName>
</protein>
<reference evidence="7" key="1">
    <citation type="submission" date="2020-11" db="EMBL/GenBank/DDBJ databases">
        <authorList>
            <person name="Tran Van P."/>
        </authorList>
    </citation>
    <scope>NUCLEOTIDE SEQUENCE</scope>
</reference>
<dbReference type="InterPro" id="IPR036322">
    <property type="entry name" value="WD40_repeat_dom_sf"/>
</dbReference>
<dbReference type="PANTHER" id="PTHR46573">
    <property type="entry name" value="WD REPEAT, SAM AND U-BOX DOMAIN-CONTAINING PROTEIN 1"/>
    <property type="match status" value="1"/>
</dbReference>
<keyword evidence="2 4" id="KW-0853">WD repeat</keyword>
<evidence type="ECO:0000313" key="7">
    <source>
        <dbReference type="EMBL" id="CAD7250695.1"/>
    </source>
</evidence>
<dbReference type="InterPro" id="IPR015943">
    <property type="entry name" value="WD40/YVTN_repeat-like_dom_sf"/>
</dbReference>
<dbReference type="Proteomes" id="UP000677054">
    <property type="component" value="Unassembled WGS sequence"/>
</dbReference>
<dbReference type="PROSITE" id="PS50082">
    <property type="entry name" value="WD_REPEATS_2"/>
    <property type="match status" value="2"/>
</dbReference>
<keyword evidence="8" id="KW-1185">Reference proteome</keyword>
<dbReference type="AlphaFoldDB" id="A0A7R9AAY9"/>
<evidence type="ECO:0000259" key="6">
    <source>
        <dbReference type="PROSITE" id="PS51698"/>
    </source>
</evidence>
<gene>
    <name evidence="7" type="ORF">DSTB1V02_LOCUS10465</name>
</gene>